<protein>
    <recommendedName>
        <fullName evidence="4">Lipoprotein</fullName>
    </recommendedName>
</protein>
<name>A0A836Z5H3_9NEIS</name>
<evidence type="ECO:0008006" key="4">
    <source>
        <dbReference type="Google" id="ProtNLM"/>
    </source>
</evidence>
<organism evidence="2 3">
    <name type="scientific">Snodgrassella communis</name>
    <dbReference type="NCBI Taxonomy" id="2946699"/>
    <lineage>
        <taxon>Bacteria</taxon>
        <taxon>Pseudomonadati</taxon>
        <taxon>Pseudomonadota</taxon>
        <taxon>Betaproteobacteria</taxon>
        <taxon>Neisseriales</taxon>
        <taxon>Neisseriaceae</taxon>
        <taxon>Snodgrassella</taxon>
    </lineage>
</organism>
<reference evidence="2 3" key="1">
    <citation type="submission" date="2014-03" db="EMBL/GenBank/DDBJ databases">
        <title>The genomes of two eusocial bee gut symbionts.</title>
        <authorList>
            <person name="Kwong W.K."/>
            <person name="Engel P."/>
            <person name="Koch H."/>
            <person name="Moran N.A."/>
        </authorList>
    </citation>
    <scope>NUCLEOTIDE SEQUENCE [LARGE SCALE GENOMIC DNA]</scope>
    <source>
        <strain evidence="3">wkB29</strain>
    </source>
</reference>
<feature type="signal peptide" evidence="1">
    <location>
        <begin position="1"/>
        <end position="17"/>
    </location>
</feature>
<dbReference type="EMBL" id="JFZV01000010">
    <property type="protein sequence ID" value="KDN14154.1"/>
    <property type="molecule type" value="Genomic_DNA"/>
</dbReference>
<dbReference type="PROSITE" id="PS51257">
    <property type="entry name" value="PROKAR_LIPOPROTEIN"/>
    <property type="match status" value="1"/>
</dbReference>
<sequence length="46" mass="4634">MKKFVSLGLLCSMLVLAGCASHGTGGGQTEVYGQLKGGVESSHTGH</sequence>
<feature type="chain" id="PRO_5032753929" description="Lipoprotein" evidence="1">
    <location>
        <begin position="18"/>
        <end position="46"/>
    </location>
</feature>
<accession>A0A836Z5H3</accession>
<proteinExistence type="predicted"/>
<keyword evidence="1" id="KW-0732">Signal</keyword>
<dbReference type="Proteomes" id="UP000027170">
    <property type="component" value="Unassembled WGS sequence"/>
</dbReference>
<gene>
    <name evidence="2" type="ORF">SALWKB29_1815</name>
</gene>
<dbReference type="AlphaFoldDB" id="A0A836Z5H3"/>
<dbReference type="GeneID" id="75157811"/>
<evidence type="ECO:0000256" key="1">
    <source>
        <dbReference type="SAM" id="SignalP"/>
    </source>
</evidence>
<keyword evidence="3" id="KW-1185">Reference proteome</keyword>
<evidence type="ECO:0000313" key="2">
    <source>
        <dbReference type="EMBL" id="KDN14154.1"/>
    </source>
</evidence>
<dbReference type="RefSeq" id="WP_176715082.1">
    <property type="nucleotide sequence ID" value="NZ_CAJZCD010000007.1"/>
</dbReference>
<evidence type="ECO:0000313" key="3">
    <source>
        <dbReference type="Proteomes" id="UP000027170"/>
    </source>
</evidence>
<comment type="caution">
    <text evidence="2">The sequence shown here is derived from an EMBL/GenBank/DDBJ whole genome shotgun (WGS) entry which is preliminary data.</text>
</comment>